<dbReference type="Proteomes" id="UP000279029">
    <property type="component" value="Chromosome"/>
</dbReference>
<dbReference type="PANTHER" id="PTHR45138:SF9">
    <property type="entry name" value="DIGUANYLATE CYCLASE DGCM-RELATED"/>
    <property type="match status" value="1"/>
</dbReference>
<dbReference type="PROSITE" id="PS50887">
    <property type="entry name" value="GGDEF"/>
    <property type="match status" value="1"/>
</dbReference>
<keyword evidence="3" id="KW-1185">Reference proteome</keyword>
<dbReference type="OrthoDB" id="9804747at2"/>
<dbReference type="InterPro" id="IPR029787">
    <property type="entry name" value="Nucleotide_cyclase"/>
</dbReference>
<feature type="domain" description="GGDEF" evidence="1">
    <location>
        <begin position="101"/>
        <end position="230"/>
    </location>
</feature>
<name>A0A3P7RUV7_9FIRM</name>
<dbReference type="InterPro" id="IPR000160">
    <property type="entry name" value="GGDEF_dom"/>
</dbReference>
<evidence type="ECO:0000313" key="2">
    <source>
        <dbReference type="EMBL" id="VDN46576.1"/>
    </source>
</evidence>
<evidence type="ECO:0000313" key="3">
    <source>
        <dbReference type="Proteomes" id="UP000279029"/>
    </source>
</evidence>
<dbReference type="RefSeq" id="WP_125136061.1">
    <property type="nucleotide sequence ID" value="NZ_LR130778.1"/>
</dbReference>
<dbReference type="GO" id="GO:0052621">
    <property type="term" value="F:diguanylate cyclase activity"/>
    <property type="evidence" value="ECO:0007669"/>
    <property type="project" value="TreeGrafter"/>
</dbReference>
<dbReference type="PANTHER" id="PTHR45138">
    <property type="entry name" value="REGULATORY COMPONENTS OF SENSORY TRANSDUCTION SYSTEM"/>
    <property type="match status" value="1"/>
</dbReference>
<dbReference type="Gene3D" id="3.30.70.270">
    <property type="match status" value="1"/>
</dbReference>
<organism evidence="2 3">
    <name type="scientific">Petrocella atlantisensis</name>
    <dbReference type="NCBI Taxonomy" id="2173034"/>
    <lineage>
        <taxon>Bacteria</taxon>
        <taxon>Bacillati</taxon>
        <taxon>Bacillota</taxon>
        <taxon>Clostridia</taxon>
        <taxon>Lachnospirales</taxon>
        <taxon>Vallitaleaceae</taxon>
        <taxon>Petrocella</taxon>
    </lineage>
</organism>
<dbReference type="InterPro" id="IPR043128">
    <property type="entry name" value="Rev_trsase/Diguanyl_cyclase"/>
</dbReference>
<dbReference type="AlphaFoldDB" id="A0A3P7RUV7"/>
<dbReference type="SUPFAM" id="SSF55073">
    <property type="entry name" value="Nucleotide cyclase"/>
    <property type="match status" value="1"/>
</dbReference>
<dbReference type="InterPro" id="IPR050469">
    <property type="entry name" value="Diguanylate_Cyclase"/>
</dbReference>
<accession>A0A3P7RUV7</accession>
<dbReference type="NCBIfam" id="TIGR00254">
    <property type="entry name" value="GGDEF"/>
    <property type="match status" value="1"/>
</dbReference>
<dbReference type="SMART" id="SM00267">
    <property type="entry name" value="GGDEF"/>
    <property type="match status" value="1"/>
</dbReference>
<reference evidence="2 3" key="1">
    <citation type="submission" date="2018-09" db="EMBL/GenBank/DDBJ databases">
        <authorList>
            <person name="Postec A."/>
        </authorList>
    </citation>
    <scope>NUCLEOTIDE SEQUENCE [LARGE SCALE GENOMIC DNA]</scope>
    <source>
        <strain evidence="2">70B-A</strain>
    </source>
</reference>
<proteinExistence type="predicted"/>
<dbReference type="KEGG" id="cbar:PATL70BA_0709"/>
<protein>
    <recommendedName>
        <fullName evidence="1">GGDEF domain-containing protein</fullName>
    </recommendedName>
</protein>
<dbReference type="EMBL" id="LR130778">
    <property type="protein sequence ID" value="VDN46576.1"/>
    <property type="molecule type" value="Genomic_DNA"/>
</dbReference>
<evidence type="ECO:0000259" key="1">
    <source>
        <dbReference type="PROSITE" id="PS50887"/>
    </source>
</evidence>
<dbReference type="CDD" id="cd01949">
    <property type="entry name" value="GGDEF"/>
    <property type="match status" value="1"/>
</dbReference>
<gene>
    <name evidence="2" type="ORF">PATL70BA_0709</name>
</gene>
<sequence>MRYLPEKTIEYLEHNGYDAQRDHDCYQALKNYLKDEGHKKNLKDFSKNLLNDYMALIGMMEIRMEEMSLMSETDALTQVFNPMKIQNVIDLEWSRGKRYHSPLSLLLFEIDGWQEIIEAHGRDIGNQILIKLAEIIKANIRTTDVLGRWYGEAFILVVPTTNNVQAEWLAQKLRKTIERTTFDTVGNITCSFGVADRDAAMDVDDWVVILEMALKKAKEKGRNLVIDYETIINEDE</sequence>
<dbReference type="Pfam" id="PF00990">
    <property type="entry name" value="GGDEF"/>
    <property type="match status" value="1"/>
</dbReference>